<keyword evidence="1" id="KW-0175">Coiled coil</keyword>
<accession>A0ABQ8I6L0</accession>
<dbReference type="PANTHER" id="PTHR33144:SF50">
    <property type="entry name" value="OS03G0714750 PROTEIN"/>
    <property type="match status" value="1"/>
</dbReference>
<dbReference type="Pfam" id="PF03004">
    <property type="entry name" value="Transposase_24"/>
    <property type="match status" value="1"/>
</dbReference>
<evidence type="ECO:0000313" key="2">
    <source>
        <dbReference type="EMBL" id="KAH7572268.1"/>
    </source>
</evidence>
<evidence type="ECO:0000313" key="3">
    <source>
        <dbReference type="Proteomes" id="UP000827721"/>
    </source>
</evidence>
<keyword evidence="3" id="KW-1185">Reference proteome</keyword>
<dbReference type="EMBL" id="JAFEMO010000004">
    <property type="protein sequence ID" value="KAH7572268.1"/>
    <property type="molecule type" value="Genomic_DNA"/>
</dbReference>
<evidence type="ECO:0000256" key="1">
    <source>
        <dbReference type="SAM" id="Coils"/>
    </source>
</evidence>
<proteinExistence type="predicted"/>
<name>A0ABQ8I6L0_9ROSI</name>
<organism evidence="2 3">
    <name type="scientific">Xanthoceras sorbifolium</name>
    <dbReference type="NCBI Taxonomy" id="99658"/>
    <lineage>
        <taxon>Eukaryota</taxon>
        <taxon>Viridiplantae</taxon>
        <taxon>Streptophyta</taxon>
        <taxon>Embryophyta</taxon>
        <taxon>Tracheophyta</taxon>
        <taxon>Spermatophyta</taxon>
        <taxon>Magnoliopsida</taxon>
        <taxon>eudicotyledons</taxon>
        <taxon>Gunneridae</taxon>
        <taxon>Pentapetalae</taxon>
        <taxon>rosids</taxon>
        <taxon>malvids</taxon>
        <taxon>Sapindales</taxon>
        <taxon>Sapindaceae</taxon>
        <taxon>Xanthoceroideae</taxon>
        <taxon>Xanthoceras</taxon>
    </lineage>
</organism>
<evidence type="ECO:0008006" key="4">
    <source>
        <dbReference type="Google" id="ProtNLM"/>
    </source>
</evidence>
<protein>
    <recommendedName>
        <fullName evidence="4">Transposase, Ptta/En/Spm, plant</fullName>
    </recommendedName>
</protein>
<gene>
    <name evidence="2" type="ORF">JRO89_XS04G0230000</name>
</gene>
<reference evidence="2 3" key="1">
    <citation type="submission" date="2021-02" db="EMBL/GenBank/DDBJ databases">
        <title>Plant Genome Project.</title>
        <authorList>
            <person name="Zhang R.-G."/>
        </authorList>
    </citation>
    <scope>NUCLEOTIDE SEQUENCE [LARGE SCALE GENOMIC DNA]</scope>
    <source>
        <tissue evidence="2">Leaves</tissue>
    </source>
</reference>
<feature type="coiled-coil region" evidence="1">
    <location>
        <begin position="297"/>
        <end position="324"/>
    </location>
</feature>
<sequence length="341" mass="38887">MPTLHEVPLEAKKQGCVDGGNNGEIELGSLRVSPAITAVTGAAGAHISLFEESCLSQTSEVDRFDTHNKGKAVMESKEICPIASYGLEGNSRTEVEKLILRVREKFKLSIEPHVDMVIEEDMKRRYTRWRYTLHKKFLEFISVDAALANPPAEVDVNDWKYLVKLWQDENWKSKSQKNKENKEKVQFSDFGGTKSFSRVRWEHRNPDTGAFPSRIDTFKLTRYDEERNKWVDDNAKNAYDKMNSLHTNPPEELQHMSEDEIYDHVIGESPSGYIRGLGAGPKPRPFTGLAARRCAQVEAARRRAEEVEAQSAQLVKELTIVKTELAEMRSNFNEQMLEIQA</sequence>
<dbReference type="PANTHER" id="PTHR33144">
    <property type="entry name" value="OS10G0409366 PROTEIN-RELATED"/>
    <property type="match status" value="1"/>
</dbReference>
<dbReference type="Proteomes" id="UP000827721">
    <property type="component" value="Unassembled WGS sequence"/>
</dbReference>
<dbReference type="InterPro" id="IPR004252">
    <property type="entry name" value="Probable_transposase_24"/>
</dbReference>
<comment type="caution">
    <text evidence="2">The sequence shown here is derived from an EMBL/GenBank/DDBJ whole genome shotgun (WGS) entry which is preliminary data.</text>
</comment>